<sequence length="42" mass="5044">MKRLLWPRNSPDLNMIEPAWFWLKRYTTKKGAPKSRNEAIKA</sequence>
<dbReference type="HOGENOM" id="CLU_3260724_0_0_1"/>
<protein>
    <recommendedName>
        <fullName evidence="3">Tc1-like transposase DDE domain-containing protein</fullName>
    </recommendedName>
</protein>
<dbReference type="EMBL" id="JQGA01000657">
    <property type="protein sequence ID" value="KGO74291.1"/>
    <property type="molecule type" value="Genomic_DNA"/>
</dbReference>
<dbReference type="GO" id="GO:0003676">
    <property type="term" value="F:nucleic acid binding"/>
    <property type="evidence" value="ECO:0007669"/>
    <property type="project" value="InterPro"/>
</dbReference>
<accession>A0A0A2L558</accession>
<dbReference type="Gene3D" id="3.30.420.10">
    <property type="entry name" value="Ribonuclease H-like superfamily/Ribonuclease H"/>
    <property type="match status" value="1"/>
</dbReference>
<dbReference type="STRING" id="40296.A0A0A2L558"/>
<evidence type="ECO:0000313" key="1">
    <source>
        <dbReference type="EMBL" id="KGO74291.1"/>
    </source>
</evidence>
<dbReference type="InterPro" id="IPR036397">
    <property type="entry name" value="RNaseH_sf"/>
</dbReference>
<evidence type="ECO:0008006" key="3">
    <source>
        <dbReference type="Google" id="ProtNLM"/>
    </source>
</evidence>
<keyword evidence="2" id="KW-1185">Reference proteome</keyword>
<dbReference type="PhylomeDB" id="A0A0A2L558"/>
<dbReference type="OrthoDB" id="5415741at2759"/>
<evidence type="ECO:0000313" key="2">
    <source>
        <dbReference type="Proteomes" id="UP000030104"/>
    </source>
</evidence>
<gene>
    <name evidence="1" type="ORF">PITC_039800</name>
</gene>
<organism evidence="1 2">
    <name type="scientific">Penicillium italicum</name>
    <name type="common">Blue mold</name>
    <dbReference type="NCBI Taxonomy" id="40296"/>
    <lineage>
        <taxon>Eukaryota</taxon>
        <taxon>Fungi</taxon>
        <taxon>Dikarya</taxon>
        <taxon>Ascomycota</taxon>
        <taxon>Pezizomycotina</taxon>
        <taxon>Eurotiomycetes</taxon>
        <taxon>Eurotiomycetidae</taxon>
        <taxon>Eurotiales</taxon>
        <taxon>Aspergillaceae</taxon>
        <taxon>Penicillium</taxon>
    </lineage>
</organism>
<dbReference type="AlphaFoldDB" id="A0A0A2L558"/>
<comment type="caution">
    <text evidence="1">The sequence shown here is derived from an EMBL/GenBank/DDBJ whole genome shotgun (WGS) entry which is preliminary data.</text>
</comment>
<reference evidence="1 2" key="1">
    <citation type="journal article" date="2015" name="Mol. Plant Microbe Interact.">
        <title>Genome, transcriptome, and functional analyses of Penicillium expansum provide new insights into secondary metabolism and pathogenicity.</title>
        <authorList>
            <person name="Ballester A.R."/>
            <person name="Marcet-Houben M."/>
            <person name="Levin E."/>
            <person name="Sela N."/>
            <person name="Selma-Lazaro C."/>
            <person name="Carmona L."/>
            <person name="Wisniewski M."/>
            <person name="Droby S."/>
            <person name="Gonzalez-Candelas L."/>
            <person name="Gabaldon T."/>
        </authorList>
    </citation>
    <scope>NUCLEOTIDE SEQUENCE [LARGE SCALE GENOMIC DNA]</scope>
    <source>
        <strain evidence="1 2">PHI-1</strain>
    </source>
</reference>
<proteinExistence type="predicted"/>
<name>A0A0A2L558_PENIT</name>
<dbReference type="Proteomes" id="UP000030104">
    <property type="component" value="Unassembled WGS sequence"/>
</dbReference>